<dbReference type="Proteomes" id="UP001375743">
    <property type="component" value="Unassembled WGS sequence"/>
</dbReference>
<keyword evidence="2" id="KW-1185">Reference proteome</keyword>
<sequence>MSTRDRGGGRGFSRRQVLAAGTAVPVGGLFWIGASSARAQMGAEAAGRGLQVDVAAVDTAQAELNAVAAALRSPTGPALGGEVRPGARNLRVISVMKVDPEENGKSVAERAPSARRWRARVYDYDGQRALVLEGPLGNVRPDRVFETKEVLIPSWEEWAEARDLLLRHPDIGPRLRAGELIATRPMPPCMKGGRNGRHRLVTVGLLPVLPRRLDETYEIVAADLAERSVQRFAARAPAGAVARGSVCGAPPAAGQDSTGQGFPGQYNLTIRSGSTVYWTLTIVRPSSSSGLRGSGIELRDVVYRGRKVLKRAHMPILNVKYDRDVCGPYRDWLYEEGMLQASGVDLAPGFRRASSAPRTILQSGTDTGNFLGTAVWVNGDEVTLMAELEAGWYRYLSQWTLNVDGTIRPRFGFAAVADSCVCNVHHHHAYWRLDFDIGSPNGNFVQQLDSGTWRTVPNETTVFRDAAFARRWRVGNRNLRAMYEIRPNRTDGRARASRDWPFPAGDVWLLRYRPGEIDDGVNIVQGAAQARLNRFVNGESINGADVVVWYAAHFTHDKGATQEPGGDDHVVGPDLVPVSW</sequence>
<comment type="caution">
    <text evidence="1">The sequence shown here is derived from an EMBL/GenBank/DDBJ whole genome shotgun (WGS) entry which is preliminary data.</text>
</comment>
<evidence type="ECO:0008006" key="3">
    <source>
        <dbReference type="Google" id="ProtNLM"/>
    </source>
</evidence>
<accession>A0ABU8XRM7</accession>
<dbReference type="InterPro" id="IPR036460">
    <property type="entry name" value="Cu_amine_oxidase_C_sf"/>
</dbReference>
<proteinExistence type="predicted"/>
<gene>
    <name evidence="1" type="ORF">U1T56_10430</name>
</gene>
<dbReference type="EMBL" id="JBBLZC010000008">
    <property type="protein sequence ID" value="MEK0083569.1"/>
    <property type="molecule type" value="Genomic_DNA"/>
</dbReference>
<reference evidence="1 2" key="1">
    <citation type="submission" date="2024-01" db="EMBL/GenBank/DDBJ databases">
        <title>Multi-omics insights into the function and evolution of sodium benzoate biodegradation pathways in Benzoatithermus flavus gen. nov., sp. nov. from hot spring.</title>
        <authorList>
            <person name="Hu C.-J."/>
            <person name="Li W.-J."/>
        </authorList>
    </citation>
    <scope>NUCLEOTIDE SEQUENCE [LARGE SCALE GENOMIC DNA]</scope>
    <source>
        <strain evidence="1 2">SYSU G07066</strain>
    </source>
</reference>
<evidence type="ECO:0000313" key="1">
    <source>
        <dbReference type="EMBL" id="MEK0083569.1"/>
    </source>
</evidence>
<dbReference type="InterPro" id="IPR006311">
    <property type="entry name" value="TAT_signal"/>
</dbReference>
<evidence type="ECO:0000313" key="2">
    <source>
        <dbReference type="Proteomes" id="UP001375743"/>
    </source>
</evidence>
<protein>
    <recommendedName>
        <fullName evidence="3">Amine oxidase</fullName>
    </recommendedName>
</protein>
<dbReference type="Gene3D" id="2.70.98.20">
    <property type="entry name" value="Copper amine oxidase, catalytic domain"/>
    <property type="match status" value="1"/>
</dbReference>
<name>A0ABU8XRM7_9PROT</name>
<dbReference type="RefSeq" id="WP_418159416.1">
    <property type="nucleotide sequence ID" value="NZ_JBBLZC010000008.1"/>
</dbReference>
<dbReference type="PROSITE" id="PS51318">
    <property type="entry name" value="TAT"/>
    <property type="match status" value="1"/>
</dbReference>
<dbReference type="SUPFAM" id="SSF49998">
    <property type="entry name" value="Amine oxidase catalytic domain"/>
    <property type="match status" value="1"/>
</dbReference>
<organism evidence="1 2">
    <name type="scientific">Benzoatithermus flavus</name>
    <dbReference type="NCBI Taxonomy" id="3108223"/>
    <lineage>
        <taxon>Bacteria</taxon>
        <taxon>Pseudomonadati</taxon>
        <taxon>Pseudomonadota</taxon>
        <taxon>Alphaproteobacteria</taxon>
        <taxon>Geminicoccales</taxon>
        <taxon>Geminicoccaceae</taxon>
        <taxon>Benzoatithermus</taxon>
    </lineage>
</organism>